<protein>
    <submittedName>
        <fullName evidence="1">Uncharacterized protein</fullName>
    </submittedName>
</protein>
<sequence length="49" mass="5588">MFVTLSSSHDFVASDNRGTYGMSWTTHDSLTRRDVVSWLRIPTGEMCVH</sequence>
<organism evidence="1">
    <name type="scientific">uncultured Chloroflexia bacterium</name>
    <dbReference type="NCBI Taxonomy" id="1672391"/>
    <lineage>
        <taxon>Bacteria</taxon>
        <taxon>Bacillati</taxon>
        <taxon>Chloroflexota</taxon>
        <taxon>Chloroflexia</taxon>
        <taxon>environmental samples</taxon>
    </lineage>
</organism>
<dbReference type="EMBL" id="CADCTR010000551">
    <property type="protein sequence ID" value="CAA9248237.1"/>
    <property type="molecule type" value="Genomic_DNA"/>
</dbReference>
<name>A0A6J4IEL5_9CHLR</name>
<dbReference type="AlphaFoldDB" id="A0A6J4IEL5"/>
<evidence type="ECO:0000313" key="1">
    <source>
        <dbReference type="EMBL" id="CAA9248237.1"/>
    </source>
</evidence>
<reference evidence="1" key="1">
    <citation type="submission" date="2020-02" db="EMBL/GenBank/DDBJ databases">
        <authorList>
            <person name="Meier V. D."/>
        </authorList>
    </citation>
    <scope>NUCLEOTIDE SEQUENCE</scope>
    <source>
        <strain evidence="1">AVDCRST_MAG93</strain>
    </source>
</reference>
<accession>A0A6J4IEL5</accession>
<proteinExistence type="predicted"/>
<gene>
    <name evidence="1" type="ORF">AVDCRST_MAG93-1627</name>
</gene>